<dbReference type="AlphaFoldDB" id="A0A8B9NNL7"/>
<feature type="region of interest" description="Disordered" evidence="1">
    <location>
        <begin position="106"/>
        <end position="140"/>
    </location>
</feature>
<reference evidence="3" key="2">
    <citation type="submission" date="2025-09" db="UniProtKB">
        <authorList>
            <consortium name="Ensembl"/>
        </authorList>
    </citation>
    <scope>IDENTIFICATION</scope>
</reference>
<sequence>MFNSIVCLGFFPFILIYIFPVWFSFHFTAIFPIPDIFPFLFFFFFFHSLPPLPPLLGFSISQTPHHFSRCYDKPWLINSKAGTPLRGFDYSDFQLSSAEVTPAAGSKLKRPTFHSSRTSLAGDTSNSSSPVSTGAKTSRAGKFGAKTEKLLPPLFLLGCLNWQRKILNI</sequence>
<keyword evidence="2" id="KW-0812">Transmembrane</keyword>
<reference evidence="3" key="1">
    <citation type="submission" date="2025-08" db="UniProtKB">
        <authorList>
            <consortium name="Ensembl"/>
        </authorList>
    </citation>
    <scope>IDENTIFICATION</scope>
</reference>
<evidence type="ECO:0000313" key="4">
    <source>
        <dbReference type="Proteomes" id="UP000694541"/>
    </source>
</evidence>
<keyword evidence="2" id="KW-1133">Transmembrane helix</keyword>
<dbReference type="Ensembl" id="ENSANIT00000025928.1">
    <property type="protein sequence ID" value="ENSANIP00000025095.1"/>
    <property type="gene ID" value="ENSANIG00000016952.1"/>
</dbReference>
<name>A0A8B9NNL7_9AVES</name>
<keyword evidence="4" id="KW-1185">Reference proteome</keyword>
<protein>
    <submittedName>
        <fullName evidence="3">Uncharacterized protein</fullName>
    </submittedName>
</protein>
<evidence type="ECO:0000313" key="3">
    <source>
        <dbReference type="Ensembl" id="ENSANIP00000025095.1"/>
    </source>
</evidence>
<feature type="transmembrane region" description="Helical" evidence="2">
    <location>
        <begin position="5"/>
        <end position="23"/>
    </location>
</feature>
<dbReference type="Proteomes" id="UP000694541">
    <property type="component" value="Unplaced"/>
</dbReference>
<accession>A0A8B9NNL7</accession>
<feature type="compositionally biased region" description="Polar residues" evidence="1">
    <location>
        <begin position="113"/>
        <end position="136"/>
    </location>
</feature>
<keyword evidence="2" id="KW-0472">Membrane</keyword>
<evidence type="ECO:0000256" key="1">
    <source>
        <dbReference type="SAM" id="MobiDB-lite"/>
    </source>
</evidence>
<proteinExistence type="predicted"/>
<organism evidence="3 4">
    <name type="scientific">Accipiter nisus</name>
    <name type="common">Eurasian sparrowhawk</name>
    <dbReference type="NCBI Taxonomy" id="211598"/>
    <lineage>
        <taxon>Eukaryota</taxon>
        <taxon>Metazoa</taxon>
        <taxon>Chordata</taxon>
        <taxon>Craniata</taxon>
        <taxon>Vertebrata</taxon>
        <taxon>Euteleostomi</taxon>
        <taxon>Archelosauria</taxon>
        <taxon>Archosauria</taxon>
        <taxon>Dinosauria</taxon>
        <taxon>Saurischia</taxon>
        <taxon>Theropoda</taxon>
        <taxon>Coelurosauria</taxon>
        <taxon>Aves</taxon>
        <taxon>Neognathae</taxon>
        <taxon>Neoaves</taxon>
        <taxon>Telluraves</taxon>
        <taxon>Accipitrimorphae</taxon>
        <taxon>Accipitriformes</taxon>
        <taxon>Accipitridae</taxon>
        <taxon>Accipitrinae</taxon>
        <taxon>Accipiter</taxon>
    </lineage>
</organism>
<evidence type="ECO:0000256" key="2">
    <source>
        <dbReference type="SAM" id="Phobius"/>
    </source>
</evidence>